<dbReference type="KEGG" id="ccar:109065874"/>
<name>A0A9Q9V4L6_CYPCA</name>
<evidence type="ECO:0000256" key="1">
    <source>
        <dbReference type="SAM" id="MobiDB-lite"/>
    </source>
</evidence>
<organism evidence="3">
    <name type="scientific">Cyprinus carpio</name>
    <name type="common">Common carp</name>
    <dbReference type="NCBI Taxonomy" id="7962"/>
    <lineage>
        <taxon>Eukaryota</taxon>
        <taxon>Metazoa</taxon>
        <taxon>Chordata</taxon>
        <taxon>Craniata</taxon>
        <taxon>Vertebrata</taxon>
        <taxon>Euteleostomi</taxon>
        <taxon>Actinopterygii</taxon>
        <taxon>Neopterygii</taxon>
        <taxon>Teleostei</taxon>
        <taxon>Ostariophysi</taxon>
        <taxon>Cypriniformes</taxon>
        <taxon>Cyprinidae</taxon>
        <taxon>Cyprininae</taxon>
        <taxon>Cyprinus</taxon>
    </lineage>
</organism>
<feature type="region of interest" description="Disordered" evidence="1">
    <location>
        <begin position="1"/>
        <end position="87"/>
    </location>
</feature>
<feature type="compositionally biased region" description="Polar residues" evidence="1">
    <location>
        <begin position="58"/>
        <end position="71"/>
    </location>
</feature>
<feature type="compositionally biased region" description="Acidic residues" evidence="1">
    <location>
        <begin position="43"/>
        <end position="52"/>
    </location>
</feature>
<dbReference type="GeneID" id="109065874"/>
<proteinExistence type="predicted"/>
<reference evidence="3" key="1">
    <citation type="submission" date="2025-08" db="UniProtKB">
        <authorList>
            <consortium name="RefSeq"/>
        </authorList>
    </citation>
    <scope>IDENTIFICATION</scope>
    <source>
        <tissue evidence="3">Muscle</tissue>
    </source>
</reference>
<sequence>MSSSTTPSNKRKSASSHSITKYMKKCGDSEQTETMETDGFQADTEDDEDDDCIIIREQSGSSEQDANTSLRQTERNTEPMDTNASETAALALPCLTPATA</sequence>
<protein>
    <submittedName>
        <fullName evidence="3">Chromatin assembly factor 1 subunit A-like</fullName>
    </submittedName>
</protein>
<dbReference type="Proteomes" id="UP001155660">
    <property type="component" value="Chromosome A22"/>
</dbReference>
<evidence type="ECO:0000313" key="3">
    <source>
        <dbReference type="RefSeq" id="XP_018938419.1"/>
    </source>
</evidence>
<dbReference type="Pfam" id="PF15539">
    <property type="entry name" value="CAF1-p150_C2"/>
    <property type="match status" value="1"/>
</dbReference>
<dbReference type="AlphaFoldDB" id="A0A9Q9V4L6"/>
<evidence type="ECO:0000259" key="2">
    <source>
        <dbReference type="Pfam" id="PF15539"/>
    </source>
</evidence>
<feature type="domain" description="Chromatin assembly factor 1 subunit p150 C-terminal" evidence="2">
    <location>
        <begin position="5"/>
        <end position="89"/>
    </location>
</feature>
<accession>A0A9Q9V4L6</accession>
<gene>
    <name evidence="3" type="primary">LOC109065874</name>
</gene>
<dbReference type="InterPro" id="IPR029105">
    <property type="entry name" value="CAF1-p150_C2"/>
</dbReference>
<dbReference type="RefSeq" id="XP_018938419.1">
    <property type="nucleotide sequence ID" value="XM_019082874.2"/>
</dbReference>